<dbReference type="AlphaFoldDB" id="A0A7C8MPX6"/>
<evidence type="ECO:0000313" key="2">
    <source>
        <dbReference type="Proteomes" id="UP000481858"/>
    </source>
</evidence>
<sequence length="74" mass="8282">MSSHLSKVAIKNNDVAHDGLRSALHRVQKDMGVDEPKKANAVKKSSNPYKIWATYKRYPGQRPFGFRDLALDGA</sequence>
<organism evidence="1 2">
    <name type="scientific">Xylaria multiplex</name>
    <dbReference type="NCBI Taxonomy" id="323545"/>
    <lineage>
        <taxon>Eukaryota</taxon>
        <taxon>Fungi</taxon>
        <taxon>Dikarya</taxon>
        <taxon>Ascomycota</taxon>
        <taxon>Pezizomycotina</taxon>
        <taxon>Sordariomycetes</taxon>
        <taxon>Xylariomycetidae</taxon>
        <taxon>Xylariales</taxon>
        <taxon>Xylariaceae</taxon>
        <taxon>Xylaria</taxon>
    </lineage>
</organism>
<reference evidence="1 2" key="1">
    <citation type="submission" date="2019-12" db="EMBL/GenBank/DDBJ databases">
        <title>Draft genome sequence of the ascomycete Xylaria multiplex DSM 110363.</title>
        <authorList>
            <person name="Buettner E."/>
            <person name="Kellner H."/>
        </authorList>
    </citation>
    <scope>NUCLEOTIDE SEQUENCE [LARGE SCALE GENOMIC DNA]</scope>
    <source>
        <strain evidence="1 2">DSM 110363</strain>
    </source>
</reference>
<dbReference type="InParanoid" id="A0A7C8MPX6"/>
<protein>
    <submittedName>
        <fullName evidence="1">Uncharacterized protein</fullName>
    </submittedName>
</protein>
<name>A0A7C8MPX6_9PEZI</name>
<gene>
    <name evidence="1" type="ORF">GQX73_g2910</name>
</gene>
<evidence type="ECO:0000313" key="1">
    <source>
        <dbReference type="EMBL" id="KAF2970692.1"/>
    </source>
</evidence>
<proteinExistence type="predicted"/>
<dbReference type="EMBL" id="WUBL01000020">
    <property type="protein sequence ID" value="KAF2970692.1"/>
    <property type="molecule type" value="Genomic_DNA"/>
</dbReference>
<dbReference type="Proteomes" id="UP000481858">
    <property type="component" value="Unassembled WGS sequence"/>
</dbReference>
<comment type="caution">
    <text evidence="1">The sequence shown here is derived from an EMBL/GenBank/DDBJ whole genome shotgun (WGS) entry which is preliminary data.</text>
</comment>
<keyword evidence="2" id="KW-1185">Reference proteome</keyword>
<accession>A0A7C8MPX6</accession>